<protein>
    <submittedName>
        <fullName evidence="1">Uncharacterized protein</fullName>
    </submittedName>
</protein>
<evidence type="ECO:0000313" key="2">
    <source>
        <dbReference type="Proteomes" id="UP000515598"/>
    </source>
</evidence>
<dbReference type="EMBL" id="CP060025">
    <property type="protein sequence ID" value="QNG76475.1"/>
    <property type="molecule type" value="Genomic_DNA"/>
</dbReference>
<dbReference type="Proteomes" id="UP000515598">
    <property type="component" value="Chromosome"/>
</dbReference>
<gene>
    <name evidence="1" type="ORF">GPNADHDJ_00648</name>
</gene>
<organism evidence="1 2">
    <name type="scientific">Stenotrophomonas maltophilia</name>
    <name type="common">Pseudomonas maltophilia</name>
    <name type="synonym">Xanthomonas maltophilia</name>
    <dbReference type="NCBI Taxonomy" id="40324"/>
    <lineage>
        <taxon>Bacteria</taxon>
        <taxon>Pseudomonadati</taxon>
        <taxon>Pseudomonadota</taxon>
        <taxon>Gammaproteobacteria</taxon>
        <taxon>Lysobacterales</taxon>
        <taxon>Lysobacteraceae</taxon>
        <taxon>Stenotrophomonas</taxon>
        <taxon>Stenotrophomonas maltophilia group</taxon>
    </lineage>
</organism>
<dbReference type="RefSeq" id="WP_221892510.1">
    <property type="nucleotide sequence ID" value="NZ_CP040433.1"/>
</dbReference>
<evidence type="ECO:0000313" key="1">
    <source>
        <dbReference type="EMBL" id="QNG76475.1"/>
    </source>
</evidence>
<accession>A0AAX1IBQ0</accession>
<dbReference type="AlphaFoldDB" id="A0AAX1IBQ0"/>
<proteinExistence type="predicted"/>
<reference evidence="1 2" key="1">
    <citation type="submission" date="2020-08" db="EMBL/GenBank/DDBJ databases">
        <title>Phenotypic and transcriptomic analysis of seven clinical Stenotrophomonas maltophilia isolates identify a small set of shared and commonly regulated genes involved in biofilm lifestyle.</title>
        <authorList>
            <person name="Alio I."/>
            <person name="Gudzuhn M."/>
            <person name="Streit W."/>
        </authorList>
    </citation>
    <scope>NUCLEOTIDE SEQUENCE [LARGE SCALE GENOMIC DNA]</scope>
    <source>
        <strain evidence="1 2">UHH_SKK55</strain>
    </source>
</reference>
<name>A0AAX1IBQ0_STEMA</name>
<sequence length="365" mass="41147">MTCEIVNVGKRRDGGSRYWCLSHHANATAKYGVAAEECVAAHDEPISESESLDLEVDRYKGGIALWGSVPASYDTTTLPTDRGIHVHARRLDRDSVKDIDKTYRRLRIPFTTDLLSSEWFVVDEIDAINYMVSGVFGFGTISVKCSHCSFAHLDRDWFAVHPHKKHQCHGCGRQFSDSEIAIGNPLSQLRNHLEPGNRSQIAAPRSIEIRQQDYPGGIQIWGSNPAILWTSTAPEETGIHLHALSEEGQEWPKIDDTYESVVIDGIKLDAEQVRFYMAQTALPHIEGRVVALSCPQCKEPHFDKGKWAYTPHIDHECHFCGAIFQNPSQIKKTISNPFVETRARLSKHTNRILREDKLGLRPETI</sequence>